<proteinExistence type="predicted"/>
<evidence type="ECO:0000256" key="1">
    <source>
        <dbReference type="SAM" id="MobiDB-lite"/>
    </source>
</evidence>
<name>A0ABD8B842_9NEIS</name>
<evidence type="ECO:0000313" key="2">
    <source>
        <dbReference type="EMBL" id="XHH50165.1"/>
    </source>
</evidence>
<dbReference type="Proteomes" id="UP000831534">
    <property type="component" value="Chromosome"/>
</dbReference>
<sequence>MRRHARAGGNPKQISKSIDKTKFHKHQAVASRLCGHDGKVFFQLIDDTPKAGLDVPPRALEHHRSSE</sequence>
<reference evidence="2 3" key="1">
    <citation type="journal article" date="2022" name="Res Sq">
        <title>Evolution of multicellular longitudinally dividing oral cavity symbionts (Neisseriaceae).</title>
        <authorList>
            <person name="Nyongesa S."/>
            <person name="Weber P."/>
            <person name="Bernet E."/>
            <person name="Pullido F."/>
            <person name="Nieckarz M."/>
            <person name="Delaby M."/>
            <person name="Nieves C."/>
            <person name="Viehboeck T."/>
            <person name="Krause N."/>
            <person name="Rivera-Millot A."/>
            <person name="Nakamura A."/>
            <person name="Vischer N."/>
            <person name="VanNieuwenhze M."/>
            <person name="Brun Y."/>
            <person name="Cava F."/>
            <person name="Bulgheresi S."/>
            <person name="Veyrier F."/>
        </authorList>
    </citation>
    <scope>NUCLEOTIDE SEQUENCE [LARGE SCALE GENOMIC DNA]</scope>
    <source>
        <strain evidence="2 3">17694</strain>
    </source>
</reference>
<feature type="region of interest" description="Disordered" evidence="1">
    <location>
        <begin position="1"/>
        <end position="23"/>
    </location>
</feature>
<keyword evidence="3" id="KW-1185">Reference proteome</keyword>
<organism evidence="2 3">
    <name type="scientific">Conchiformibius kuhniae</name>
    <dbReference type="NCBI Taxonomy" id="211502"/>
    <lineage>
        <taxon>Bacteria</taxon>
        <taxon>Pseudomonadati</taxon>
        <taxon>Pseudomonadota</taxon>
        <taxon>Betaproteobacteria</taxon>
        <taxon>Neisseriales</taxon>
        <taxon>Neisseriaceae</taxon>
        <taxon>Conchiformibius</taxon>
    </lineage>
</organism>
<dbReference type="EMBL" id="CP091521">
    <property type="protein sequence ID" value="XHH50165.1"/>
    <property type="molecule type" value="Genomic_DNA"/>
</dbReference>
<dbReference type="KEGG" id="ckh:LVJ77_12175"/>
<accession>A0ABD8B842</accession>
<evidence type="ECO:0000313" key="3">
    <source>
        <dbReference type="Proteomes" id="UP000831534"/>
    </source>
</evidence>
<dbReference type="AlphaFoldDB" id="A0ABD8B842"/>
<gene>
    <name evidence="2" type="ORF">LVJ77_12175</name>
</gene>
<dbReference type="RefSeq" id="WP_027008923.1">
    <property type="nucleotide sequence ID" value="NZ_CP091521.1"/>
</dbReference>
<evidence type="ECO:0008006" key="4">
    <source>
        <dbReference type="Google" id="ProtNLM"/>
    </source>
</evidence>
<protein>
    <recommendedName>
        <fullName evidence="4">Transposase</fullName>
    </recommendedName>
</protein>